<evidence type="ECO:0000256" key="1">
    <source>
        <dbReference type="SAM" id="MobiDB-lite"/>
    </source>
</evidence>
<evidence type="ECO:0000313" key="3">
    <source>
        <dbReference type="EMBL" id="CAH2073557.1"/>
    </source>
</evidence>
<keyword evidence="2" id="KW-0472">Membrane</keyword>
<dbReference type="EMBL" id="OU466862">
    <property type="protein sequence ID" value="CAH2073557.1"/>
    <property type="molecule type" value="Genomic_DNA"/>
</dbReference>
<keyword evidence="4" id="KW-1185">Reference proteome</keyword>
<dbReference type="PANTHER" id="PTHR34379:SF9">
    <property type="entry name" value="TRANSMEMBRANE PROTEIN"/>
    <property type="match status" value="1"/>
</dbReference>
<protein>
    <submittedName>
        <fullName evidence="3">Uncharacterized protein</fullName>
    </submittedName>
</protein>
<dbReference type="AlphaFoldDB" id="A0AAU9T0U4"/>
<dbReference type="Proteomes" id="UP000836841">
    <property type="component" value="Chromosome 6"/>
</dbReference>
<name>A0AAU9T0U4_THLAR</name>
<keyword evidence="2" id="KW-1133">Transmembrane helix</keyword>
<reference evidence="3 4" key="1">
    <citation type="submission" date="2022-03" db="EMBL/GenBank/DDBJ databases">
        <authorList>
            <person name="Nunn A."/>
            <person name="Chopra R."/>
            <person name="Nunn A."/>
            <person name="Contreras Garrido A."/>
        </authorList>
    </citation>
    <scope>NUCLEOTIDE SEQUENCE [LARGE SCALE GENOMIC DNA]</scope>
</reference>
<feature type="compositionally biased region" description="Basic and acidic residues" evidence="1">
    <location>
        <begin position="109"/>
        <end position="140"/>
    </location>
</feature>
<evidence type="ECO:0000313" key="4">
    <source>
        <dbReference type="Proteomes" id="UP000836841"/>
    </source>
</evidence>
<accession>A0AAU9T0U4</accession>
<feature type="compositionally biased region" description="Polar residues" evidence="1">
    <location>
        <begin position="141"/>
        <end position="150"/>
    </location>
</feature>
<dbReference type="InterPro" id="IPR040411">
    <property type="entry name" value="At5g23160-like"/>
</dbReference>
<sequence length="271" mass="30449">MRSFLSLSISISMAKTEKKARERSGPSSYILACFGFSRKIYSDKPVVEAEDSGEKKMKKKKRSRWLLCSKFRLKNGEIKPAPIEQTEKSASRVEGETDNQKPVPMISRMTDRKNIPVDEKAVNQETKETKPKDLRDRPTDRSNSIESLGSSKEDTCPVQISDSSTRYGKPDSKPSRAKNGSRVEKFDPVVGISIIILTLMIMLIWGRLCAILCTSACCYFLPRLRDAAALAKRKRSSSDGSAYVPDLNSELYKRKVVLDGFLGRQNRVSLL</sequence>
<proteinExistence type="predicted"/>
<feature type="transmembrane region" description="Helical" evidence="2">
    <location>
        <begin position="189"/>
        <end position="222"/>
    </location>
</feature>
<organism evidence="3 4">
    <name type="scientific">Thlaspi arvense</name>
    <name type="common">Field penny-cress</name>
    <dbReference type="NCBI Taxonomy" id="13288"/>
    <lineage>
        <taxon>Eukaryota</taxon>
        <taxon>Viridiplantae</taxon>
        <taxon>Streptophyta</taxon>
        <taxon>Embryophyta</taxon>
        <taxon>Tracheophyta</taxon>
        <taxon>Spermatophyta</taxon>
        <taxon>Magnoliopsida</taxon>
        <taxon>eudicotyledons</taxon>
        <taxon>Gunneridae</taxon>
        <taxon>Pentapetalae</taxon>
        <taxon>rosids</taxon>
        <taxon>malvids</taxon>
        <taxon>Brassicales</taxon>
        <taxon>Brassicaceae</taxon>
        <taxon>Thlaspideae</taxon>
        <taxon>Thlaspi</taxon>
    </lineage>
</organism>
<keyword evidence="2" id="KW-0812">Transmembrane</keyword>
<dbReference type="PANTHER" id="PTHR34379">
    <property type="entry name" value="OS07G0553800 PROTEIN"/>
    <property type="match status" value="1"/>
</dbReference>
<feature type="region of interest" description="Disordered" evidence="1">
    <location>
        <begin position="79"/>
        <end position="181"/>
    </location>
</feature>
<feature type="compositionally biased region" description="Basic and acidic residues" evidence="1">
    <location>
        <begin position="85"/>
        <end position="99"/>
    </location>
</feature>
<evidence type="ECO:0000256" key="2">
    <source>
        <dbReference type="SAM" id="Phobius"/>
    </source>
</evidence>
<gene>
    <name evidence="3" type="ORF">TAV2_LOCUS20191</name>
</gene>